<reference evidence="3" key="1">
    <citation type="submission" date="2023-08" db="EMBL/GenBank/DDBJ databases">
        <authorList>
            <person name="Alioto T."/>
            <person name="Alioto T."/>
            <person name="Gomez Garrido J."/>
        </authorList>
    </citation>
    <scope>NUCLEOTIDE SEQUENCE</scope>
</reference>
<dbReference type="Proteomes" id="UP001162480">
    <property type="component" value="Chromosome 13"/>
</dbReference>
<keyword evidence="4" id="KW-1185">Reference proteome</keyword>
<gene>
    <name evidence="3" type="ORF">OCTVUL_1B025577</name>
</gene>
<proteinExistence type="predicted"/>
<protein>
    <submittedName>
        <fullName evidence="3">Glycine receptor subunit alpha-2-like isoform X2</fullName>
    </submittedName>
</protein>
<dbReference type="GO" id="GO:0016020">
    <property type="term" value="C:membrane"/>
    <property type="evidence" value="ECO:0007669"/>
    <property type="project" value="InterPro"/>
</dbReference>
<feature type="chain" id="PRO_5041238843" evidence="1">
    <location>
        <begin position="23"/>
        <end position="173"/>
    </location>
</feature>
<feature type="domain" description="Neurotransmitter-gated ion-channel ligand-binding" evidence="2">
    <location>
        <begin position="40"/>
        <end position="133"/>
    </location>
</feature>
<dbReference type="InterPro" id="IPR036734">
    <property type="entry name" value="Neur_chan_lig-bd_sf"/>
</dbReference>
<organism evidence="3 4">
    <name type="scientific">Octopus vulgaris</name>
    <name type="common">Common octopus</name>
    <dbReference type="NCBI Taxonomy" id="6645"/>
    <lineage>
        <taxon>Eukaryota</taxon>
        <taxon>Metazoa</taxon>
        <taxon>Spiralia</taxon>
        <taxon>Lophotrochozoa</taxon>
        <taxon>Mollusca</taxon>
        <taxon>Cephalopoda</taxon>
        <taxon>Coleoidea</taxon>
        <taxon>Octopodiformes</taxon>
        <taxon>Octopoda</taxon>
        <taxon>Incirrata</taxon>
        <taxon>Octopodidae</taxon>
        <taxon>Octopus</taxon>
    </lineage>
</organism>
<evidence type="ECO:0000313" key="4">
    <source>
        <dbReference type="Proteomes" id="UP001162480"/>
    </source>
</evidence>
<dbReference type="InterPro" id="IPR006202">
    <property type="entry name" value="Neur_chan_lig-bd"/>
</dbReference>
<dbReference type="GO" id="GO:0005230">
    <property type="term" value="F:extracellular ligand-gated monoatomic ion channel activity"/>
    <property type="evidence" value="ECO:0007669"/>
    <property type="project" value="InterPro"/>
</dbReference>
<dbReference type="Gene3D" id="2.70.170.10">
    <property type="entry name" value="Neurotransmitter-gated ion-channel ligand-binding domain"/>
    <property type="match status" value="1"/>
</dbReference>
<evidence type="ECO:0000256" key="1">
    <source>
        <dbReference type="SAM" id="SignalP"/>
    </source>
</evidence>
<keyword evidence="1" id="KW-0732">Signal</keyword>
<accession>A0AA36BCE7</accession>
<sequence length="173" mass="20139">MFALHIMWCLFNTVLIAHTARGQVNLTMKSNHVSRSLLIQVMLREQVYDKRLPPNFDKDLPTRVNVSLDFNSFDSIDEMNMEFGVNLVVEQEWIDHRLHFYNLIDSEVLELDVKMMDELWVPDIYISNEKNITQSLMSHATSKIPDGSADLLPSFAKLCLYRKKATIPLERQP</sequence>
<dbReference type="Pfam" id="PF02931">
    <property type="entry name" value="Neur_chan_LBD"/>
    <property type="match status" value="1"/>
</dbReference>
<dbReference type="SUPFAM" id="SSF63712">
    <property type="entry name" value="Nicotinic receptor ligand binding domain-like"/>
    <property type="match status" value="1"/>
</dbReference>
<dbReference type="AlphaFoldDB" id="A0AA36BCE7"/>
<evidence type="ECO:0000259" key="2">
    <source>
        <dbReference type="Pfam" id="PF02931"/>
    </source>
</evidence>
<evidence type="ECO:0000313" key="3">
    <source>
        <dbReference type="EMBL" id="CAI9731875.1"/>
    </source>
</evidence>
<feature type="signal peptide" evidence="1">
    <location>
        <begin position="1"/>
        <end position="22"/>
    </location>
</feature>
<dbReference type="EMBL" id="OX597826">
    <property type="protein sequence ID" value="CAI9731875.1"/>
    <property type="molecule type" value="Genomic_DNA"/>
</dbReference>
<name>A0AA36BCE7_OCTVU</name>